<evidence type="ECO:0000256" key="4">
    <source>
        <dbReference type="ARBA" id="ARBA00023204"/>
    </source>
</evidence>
<dbReference type="CDD" id="cd00540">
    <property type="entry name" value="AAG"/>
    <property type="match status" value="1"/>
</dbReference>
<dbReference type="Proteomes" id="UP000436181">
    <property type="component" value="Unassembled WGS sequence"/>
</dbReference>
<keyword evidence="3 5" id="KW-0378">Hydrolase</keyword>
<dbReference type="InterPro" id="IPR003180">
    <property type="entry name" value="MPG"/>
</dbReference>
<dbReference type="Gene3D" id="3.10.300.10">
    <property type="entry name" value="Methylpurine-DNA glycosylase (MPG)"/>
    <property type="match status" value="1"/>
</dbReference>
<dbReference type="RefSeq" id="WP_151844701.1">
    <property type="nucleotide sequence ID" value="NZ_WBZJ01000003.1"/>
</dbReference>
<sequence>MNSSEPAPADEPIDFSAPADRVAPLLLGGILRYGGVGLRITEVEAYLGESDAASHAYKGPTPRCATMFGPPARLYVYASYGIHRAGNLVCQPDGVAGGVLLRGGEVMEGHDVVRERRGPQVSEVALARGPGNLGKAMGFDLEMNGAEVRQGVPREVGESAMRDSDVEPSVVGDSVLYFQRAAEPVDYVVGPRIGITKNADAALRFWIPGDQTVSSPRGRRRSGLQG</sequence>
<keyword evidence="7" id="KW-1185">Reference proteome</keyword>
<evidence type="ECO:0000256" key="1">
    <source>
        <dbReference type="ARBA" id="ARBA00009232"/>
    </source>
</evidence>
<comment type="caution">
    <text evidence="6">The sequence shown here is derived from an EMBL/GenBank/DDBJ whole genome shotgun (WGS) entry which is preliminary data.</text>
</comment>
<dbReference type="Pfam" id="PF02245">
    <property type="entry name" value="Pur_DNA_glyco"/>
    <property type="match status" value="1"/>
</dbReference>
<dbReference type="InterPro" id="IPR011034">
    <property type="entry name" value="Formyl_transferase-like_C_sf"/>
</dbReference>
<evidence type="ECO:0000313" key="7">
    <source>
        <dbReference type="Proteomes" id="UP000436181"/>
    </source>
</evidence>
<dbReference type="NCBIfam" id="TIGR00567">
    <property type="entry name" value="3mg"/>
    <property type="match status" value="1"/>
</dbReference>
<dbReference type="GO" id="GO:0016798">
    <property type="term" value="F:hydrolase activity, acting on glycosyl bonds"/>
    <property type="evidence" value="ECO:0007669"/>
    <property type="project" value="UniProtKB-KW"/>
</dbReference>
<dbReference type="PANTHER" id="PTHR10429">
    <property type="entry name" value="DNA-3-METHYLADENINE GLYCOSYLASE"/>
    <property type="match status" value="1"/>
</dbReference>
<dbReference type="SUPFAM" id="SSF50486">
    <property type="entry name" value="FMT C-terminal domain-like"/>
    <property type="match status" value="1"/>
</dbReference>
<organism evidence="6 7">
    <name type="scientific">Corynebacterium zhongnanshanii</name>
    <dbReference type="NCBI Taxonomy" id="2768834"/>
    <lineage>
        <taxon>Bacteria</taxon>
        <taxon>Bacillati</taxon>
        <taxon>Actinomycetota</taxon>
        <taxon>Actinomycetes</taxon>
        <taxon>Mycobacteriales</taxon>
        <taxon>Corynebacteriaceae</taxon>
        <taxon>Corynebacterium</taxon>
    </lineage>
</organism>
<dbReference type="EMBL" id="WBZJ01000003">
    <property type="protein sequence ID" value="KAB3519942.1"/>
    <property type="molecule type" value="Genomic_DNA"/>
</dbReference>
<keyword evidence="6" id="KW-0326">Glycosidase</keyword>
<evidence type="ECO:0000256" key="2">
    <source>
        <dbReference type="ARBA" id="ARBA00022763"/>
    </source>
</evidence>
<evidence type="ECO:0000313" key="6">
    <source>
        <dbReference type="EMBL" id="KAB3519942.1"/>
    </source>
</evidence>
<proteinExistence type="inferred from homology"/>
<dbReference type="EC" id="3.2.2.-" evidence="5"/>
<dbReference type="HAMAP" id="MF_00527">
    <property type="entry name" value="3MGH"/>
    <property type="match status" value="1"/>
</dbReference>
<keyword evidence="4 5" id="KW-0234">DNA repair</keyword>
<reference evidence="6 7" key="1">
    <citation type="submission" date="2019-10" db="EMBL/GenBank/DDBJ databases">
        <title>Corynebacterium sp novel species isolated from the respiratory tract of Marmot.</title>
        <authorList>
            <person name="Zhang G."/>
        </authorList>
    </citation>
    <scope>NUCLEOTIDE SEQUENCE [LARGE SCALE GENOMIC DNA]</scope>
    <source>
        <strain evidence="6 7">336</strain>
    </source>
</reference>
<dbReference type="NCBIfam" id="NF002003">
    <property type="entry name" value="PRK00802.1-3"/>
    <property type="match status" value="1"/>
</dbReference>
<protein>
    <recommendedName>
        <fullName evidence="5">Putative 3-methyladenine DNA glycosylase</fullName>
        <ecNumber evidence="5">3.2.2.-</ecNumber>
    </recommendedName>
</protein>
<evidence type="ECO:0000256" key="5">
    <source>
        <dbReference type="HAMAP-Rule" id="MF_00527"/>
    </source>
</evidence>
<accession>A0ABQ6VCJ1</accession>
<comment type="similarity">
    <text evidence="1 5">Belongs to the DNA glycosylase MPG family.</text>
</comment>
<dbReference type="InterPro" id="IPR036995">
    <property type="entry name" value="MPG_sf"/>
</dbReference>
<keyword evidence="2 5" id="KW-0227">DNA damage</keyword>
<dbReference type="PANTHER" id="PTHR10429:SF0">
    <property type="entry name" value="DNA-3-METHYLADENINE GLYCOSYLASE"/>
    <property type="match status" value="1"/>
</dbReference>
<name>A0ABQ6VCJ1_9CORY</name>
<evidence type="ECO:0000256" key="3">
    <source>
        <dbReference type="ARBA" id="ARBA00022801"/>
    </source>
</evidence>
<gene>
    <name evidence="6" type="ORF">F8377_08540</name>
</gene>